<dbReference type="AlphaFoldDB" id="A0A0A9FTH4"/>
<accession>A0A0A9FTH4</accession>
<sequence>MDSSLWHRDLNVMEEIASFCPWCHIIIHPFIAWCVHCSFASEIRHILLVIG</sequence>
<proteinExistence type="predicted"/>
<name>A0A0A9FTH4_ARUDO</name>
<protein>
    <submittedName>
        <fullName evidence="1">Uncharacterized protein</fullName>
    </submittedName>
</protein>
<organism evidence="1">
    <name type="scientific">Arundo donax</name>
    <name type="common">Giant reed</name>
    <name type="synonym">Donax arundinaceus</name>
    <dbReference type="NCBI Taxonomy" id="35708"/>
    <lineage>
        <taxon>Eukaryota</taxon>
        <taxon>Viridiplantae</taxon>
        <taxon>Streptophyta</taxon>
        <taxon>Embryophyta</taxon>
        <taxon>Tracheophyta</taxon>
        <taxon>Spermatophyta</taxon>
        <taxon>Magnoliopsida</taxon>
        <taxon>Liliopsida</taxon>
        <taxon>Poales</taxon>
        <taxon>Poaceae</taxon>
        <taxon>PACMAD clade</taxon>
        <taxon>Arundinoideae</taxon>
        <taxon>Arundineae</taxon>
        <taxon>Arundo</taxon>
    </lineage>
</organism>
<evidence type="ECO:0000313" key="1">
    <source>
        <dbReference type="EMBL" id="JAE16155.1"/>
    </source>
</evidence>
<reference evidence="1" key="1">
    <citation type="submission" date="2014-09" db="EMBL/GenBank/DDBJ databases">
        <authorList>
            <person name="Magalhaes I.L.F."/>
            <person name="Oliveira U."/>
            <person name="Santos F.R."/>
            <person name="Vidigal T.H.D.A."/>
            <person name="Brescovit A.D."/>
            <person name="Santos A.J."/>
        </authorList>
    </citation>
    <scope>NUCLEOTIDE SEQUENCE</scope>
    <source>
        <tissue evidence="1">Shoot tissue taken approximately 20 cm above the soil surface</tissue>
    </source>
</reference>
<dbReference type="EMBL" id="GBRH01181741">
    <property type="protein sequence ID" value="JAE16155.1"/>
    <property type="molecule type" value="Transcribed_RNA"/>
</dbReference>
<reference evidence="1" key="2">
    <citation type="journal article" date="2015" name="Data Brief">
        <title>Shoot transcriptome of the giant reed, Arundo donax.</title>
        <authorList>
            <person name="Barrero R.A."/>
            <person name="Guerrero F.D."/>
            <person name="Moolhuijzen P."/>
            <person name="Goolsby J.A."/>
            <person name="Tidwell J."/>
            <person name="Bellgard S.E."/>
            <person name="Bellgard M.I."/>
        </authorList>
    </citation>
    <scope>NUCLEOTIDE SEQUENCE</scope>
    <source>
        <tissue evidence="1">Shoot tissue taken approximately 20 cm above the soil surface</tissue>
    </source>
</reference>